<organism evidence="3 4">
    <name type="scientific">Pseudomonas typographi</name>
    <dbReference type="NCBI Taxonomy" id="2715964"/>
    <lineage>
        <taxon>Bacteria</taxon>
        <taxon>Pseudomonadati</taxon>
        <taxon>Pseudomonadota</taxon>
        <taxon>Gammaproteobacteria</taxon>
        <taxon>Pseudomonadales</taxon>
        <taxon>Pseudomonadaceae</taxon>
        <taxon>Pseudomonas</taxon>
    </lineage>
</organism>
<gene>
    <name evidence="3" type="ORF">HAQ05_16140</name>
</gene>
<comment type="caution">
    <text evidence="3">The sequence shown here is derived from an EMBL/GenBank/DDBJ whole genome shotgun (WGS) entry which is preliminary data.</text>
</comment>
<feature type="domain" description="Lysozyme inhibitor LprI-like N-terminal" evidence="2">
    <location>
        <begin position="29"/>
        <end position="120"/>
    </location>
</feature>
<evidence type="ECO:0000256" key="1">
    <source>
        <dbReference type="SAM" id="SignalP"/>
    </source>
</evidence>
<evidence type="ECO:0000313" key="3">
    <source>
        <dbReference type="EMBL" id="MBD1600227.1"/>
    </source>
</evidence>
<sequence>MLRAIAFAFALALPLATALPAYAGAATPCAEATSTRALEQCAQQSLATADQALNSAYRDLLGHVSEPAANTKLVAAQRAWVAFRDADCAAQYQLYEGGSMRNLALLGCKQQRTEERTRTLRNYLPN</sequence>
<accession>A0ABR7Z479</accession>
<evidence type="ECO:0000259" key="2">
    <source>
        <dbReference type="Pfam" id="PF07007"/>
    </source>
</evidence>
<name>A0ABR7Z479_9PSED</name>
<keyword evidence="4" id="KW-1185">Reference proteome</keyword>
<dbReference type="InterPro" id="IPR009739">
    <property type="entry name" value="LprI-like_N"/>
</dbReference>
<reference evidence="3 4" key="1">
    <citation type="journal article" date="2020" name="Insects">
        <title>Bacteria Belonging to Pseudomonas typographi sp. nov. from the Bark Beetle Ips typographus Have Genomic Potential to Aid in the Host Ecology.</title>
        <authorList>
            <person name="Peral-Aranega E."/>
            <person name="Saati-Santamaria Z."/>
            <person name="Kolarik M."/>
            <person name="Rivas R."/>
            <person name="Garcia-Fraile P."/>
        </authorList>
    </citation>
    <scope>NUCLEOTIDE SEQUENCE [LARGE SCALE GENOMIC DNA]</scope>
    <source>
        <strain evidence="3 4">CA3A</strain>
    </source>
</reference>
<dbReference type="Gene3D" id="1.20.1270.180">
    <property type="match status" value="1"/>
</dbReference>
<protein>
    <submittedName>
        <fullName evidence="3">DUF1311 domain-containing protein</fullName>
    </submittedName>
</protein>
<proteinExistence type="predicted"/>
<dbReference type="PANTHER" id="PTHR39176:SF1">
    <property type="entry name" value="PERIPLASMIC PROTEIN"/>
    <property type="match status" value="1"/>
</dbReference>
<keyword evidence="1" id="KW-0732">Signal</keyword>
<dbReference type="PANTHER" id="PTHR39176">
    <property type="entry name" value="PERIPLASMIC PROTEIN-RELATED"/>
    <property type="match status" value="1"/>
</dbReference>
<feature type="chain" id="PRO_5046579150" evidence="1">
    <location>
        <begin position="24"/>
        <end position="126"/>
    </location>
</feature>
<feature type="signal peptide" evidence="1">
    <location>
        <begin position="1"/>
        <end position="23"/>
    </location>
</feature>
<dbReference type="Pfam" id="PF07007">
    <property type="entry name" value="LprI"/>
    <property type="match status" value="1"/>
</dbReference>
<dbReference type="RefSeq" id="WP_190422376.1">
    <property type="nucleotide sequence ID" value="NZ_JAAOCA010000020.1"/>
</dbReference>
<dbReference type="Proteomes" id="UP000805841">
    <property type="component" value="Unassembled WGS sequence"/>
</dbReference>
<dbReference type="EMBL" id="JAAOCA010000020">
    <property type="protein sequence ID" value="MBD1600227.1"/>
    <property type="molecule type" value="Genomic_DNA"/>
</dbReference>
<evidence type="ECO:0000313" key="4">
    <source>
        <dbReference type="Proteomes" id="UP000805841"/>
    </source>
</evidence>